<reference evidence="1" key="1">
    <citation type="submission" date="2014-09" db="EMBL/GenBank/DDBJ databases">
        <authorList>
            <person name="Magalhaes I.L.F."/>
            <person name="Oliveira U."/>
            <person name="Santos F.R."/>
            <person name="Vidigal T.H.D.A."/>
            <person name="Brescovit A.D."/>
            <person name="Santos A.J."/>
        </authorList>
    </citation>
    <scope>NUCLEOTIDE SEQUENCE</scope>
    <source>
        <tissue evidence="1">Shoot tissue taken approximately 20 cm above the soil surface</tissue>
    </source>
</reference>
<accession>A0A0A8Y3Y1</accession>
<name>A0A0A8Y3Y1_ARUDO</name>
<dbReference type="AlphaFoldDB" id="A0A0A8Y3Y1"/>
<sequence>MASLAARATPPSSMHQLGDAGILQCNGLLVHGGVLPGKHITHLHPRCLGVRHIIQHCHFQAVRRQQPTSTLVHAVSLSRISWEHRHHILLKNWDMHAADIQH</sequence>
<reference evidence="1" key="2">
    <citation type="journal article" date="2015" name="Data Brief">
        <title>Shoot transcriptome of the giant reed, Arundo donax.</title>
        <authorList>
            <person name="Barrero R.A."/>
            <person name="Guerrero F.D."/>
            <person name="Moolhuijzen P."/>
            <person name="Goolsby J.A."/>
            <person name="Tidwell J."/>
            <person name="Bellgard S.E."/>
            <person name="Bellgard M.I."/>
        </authorList>
    </citation>
    <scope>NUCLEOTIDE SEQUENCE</scope>
    <source>
        <tissue evidence="1">Shoot tissue taken approximately 20 cm above the soil surface</tissue>
    </source>
</reference>
<protein>
    <submittedName>
        <fullName evidence="1">Uncharacterized protein</fullName>
    </submittedName>
</protein>
<organism evidence="1">
    <name type="scientific">Arundo donax</name>
    <name type="common">Giant reed</name>
    <name type="synonym">Donax arundinaceus</name>
    <dbReference type="NCBI Taxonomy" id="35708"/>
    <lineage>
        <taxon>Eukaryota</taxon>
        <taxon>Viridiplantae</taxon>
        <taxon>Streptophyta</taxon>
        <taxon>Embryophyta</taxon>
        <taxon>Tracheophyta</taxon>
        <taxon>Spermatophyta</taxon>
        <taxon>Magnoliopsida</taxon>
        <taxon>Liliopsida</taxon>
        <taxon>Poales</taxon>
        <taxon>Poaceae</taxon>
        <taxon>PACMAD clade</taxon>
        <taxon>Arundinoideae</taxon>
        <taxon>Arundineae</taxon>
        <taxon>Arundo</taxon>
    </lineage>
</organism>
<proteinExistence type="predicted"/>
<evidence type="ECO:0000313" key="1">
    <source>
        <dbReference type="EMBL" id="JAD18542.1"/>
    </source>
</evidence>
<dbReference type="EMBL" id="GBRH01279353">
    <property type="protein sequence ID" value="JAD18542.1"/>
    <property type="molecule type" value="Transcribed_RNA"/>
</dbReference>